<keyword evidence="3" id="KW-1185">Reference proteome</keyword>
<organism evidence="2 3">
    <name type="scientific">Asanoa iriomotensis</name>
    <dbReference type="NCBI Taxonomy" id="234613"/>
    <lineage>
        <taxon>Bacteria</taxon>
        <taxon>Bacillati</taxon>
        <taxon>Actinomycetota</taxon>
        <taxon>Actinomycetes</taxon>
        <taxon>Micromonosporales</taxon>
        <taxon>Micromonosporaceae</taxon>
        <taxon>Asanoa</taxon>
    </lineage>
</organism>
<dbReference type="EMBL" id="BONC01000061">
    <property type="protein sequence ID" value="GIF60130.1"/>
    <property type="molecule type" value="Genomic_DNA"/>
</dbReference>
<gene>
    <name evidence="2" type="ORF">Air01nite_62250</name>
</gene>
<evidence type="ECO:0000256" key="1">
    <source>
        <dbReference type="SAM" id="Phobius"/>
    </source>
</evidence>
<comment type="caution">
    <text evidence="2">The sequence shown here is derived from an EMBL/GenBank/DDBJ whole genome shotgun (WGS) entry which is preliminary data.</text>
</comment>
<keyword evidence="1" id="KW-0812">Transmembrane</keyword>
<sequence length="189" mass="20220">MVAFGPHDGAMDWVPLLSAIAGAAIALSGSLLAEVRRDRGQRRRDRDQEEWQTCVDFGLALDSAHSALRDVAASGDAAAANRSAANSAVHDAGVFAIRERMLMSAGTDLATAGERAFLRVVQVRNVVREGATLQSAEYHGAYHAFAEALWSYRVAVRTAFGRSPLTPAVVDRASWSEVESCDRCSLATS</sequence>
<proteinExistence type="predicted"/>
<reference evidence="2 3" key="1">
    <citation type="submission" date="2021-01" db="EMBL/GenBank/DDBJ databases">
        <title>Whole genome shotgun sequence of Asanoa iriomotensis NBRC 100142.</title>
        <authorList>
            <person name="Komaki H."/>
            <person name="Tamura T."/>
        </authorList>
    </citation>
    <scope>NUCLEOTIDE SEQUENCE [LARGE SCALE GENOMIC DNA]</scope>
    <source>
        <strain evidence="2 3">NBRC 100142</strain>
    </source>
</reference>
<keyword evidence="1" id="KW-1133">Transmembrane helix</keyword>
<evidence type="ECO:0000313" key="2">
    <source>
        <dbReference type="EMBL" id="GIF60130.1"/>
    </source>
</evidence>
<keyword evidence="1" id="KW-0472">Membrane</keyword>
<accession>A0ABQ4CCQ6</accession>
<dbReference type="Proteomes" id="UP000624325">
    <property type="component" value="Unassembled WGS sequence"/>
</dbReference>
<protein>
    <recommendedName>
        <fullName evidence="4">DUF4760 domain-containing protein</fullName>
    </recommendedName>
</protein>
<feature type="transmembrane region" description="Helical" evidence="1">
    <location>
        <begin position="13"/>
        <end position="33"/>
    </location>
</feature>
<evidence type="ECO:0008006" key="4">
    <source>
        <dbReference type="Google" id="ProtNLM"/>
    </source>
</evidence>
<name>A0ABQ4CCQ6_9ACTN</name>
<evidence type="ECO:0000313" key="3">
    <source>
        <dbReference type="Proteomes" id="UP000624325"/>
    </source>
</evidence>